<comment type="caution">
    <text evidence="3">The sequence shown here is derived from an EMBL/GenBank/DDBJ whole genome shotgun (WGS) entry which is preliminary data.</text>
</comment>
<dbReference type="InterPro" id="IPR021449">
    <property type="entry name" value="DUF3099"/>
</dbReference>
<sequence>MADGNPSQGRSGATVITDAKSGASSDLSSREKRYAITMAFRTACFICMVFVPGAFRWVLFAGAVFLPYVAVVLANQTNSRSDRAGRIQRGEPEPAPQLTSGPEEPDVIIGDVEVDHRTGIERVTAIEHDRSVRW</sequence>
<evidence type="ECO:0000256" key="2">
    <source>
        <dbReference type="SAM" id="Phobius"/>
    </source>
</evidence>
<evidence type="ECO:0000313" key="3">
    <source>
        <dbReference type="EMBL" id="MBM7800277.1"/>
    </source>
</evidence>
<evidence type="ECO:0008006" key="5">
    <source>
        <dbReference type="Google" id="ProtNLM"/>
    </source>
</evidence>
<dbReference type="Proteomes" id="UP000704762">
    <property type="component" value="Unassembled WGS sequence"/>
</dbReference>
<name>A0ABS2RNY6_9ACTN</name>
<feature type="compositionally biased region" description="Basic and acidic residues" evidence="1">
    <location>
        <begin position="80"/>
        <end position="92"/>
    </location>
</feature>
<feature type="transmembrane region" description="Helical" evidence="2">
    <location>
        <begin position="57"/>
        <end position="74"/>
    </location>
</feature>
<organism evidence="3 4">
    <name type="scientific">Microlunatus panaciterrae</name>
    <dbReference type="NCBI Taxonomy" id="400768"/>
    <lineage>
        <taxon>Bacteria</taxon>
        <taxon>Bacillati</taxon>
        <taxon>Actinomycetota</taxon>
        <taxon>Actinomycetes</taxon>
        <taxon>Propionibacteriales</taxon>
        <taxon>Propionibacteriaceae</taxon>
        <taxon>Microlunatus</taxon>
    </lineage>
</organism>
<keyword evidence="2" id="KW-0472">Membrane</keyword>
<protein>
    <recommendedName>
        <fullName evidence="5">DUF3099 domain-containing protein</fullName>
    </recommendedName>
</protein>
<feature type="compositionally biased region" description="Polar residues" evidence="1">
    <location>
        <begin position="1"/>
        <end position="11"/>
    </location>
</feature>
<keyword evidence="2" id="KW-1133">Transmembrane helix</keyword>
<gene>
    <name evidence="3" type="ORF">JOE57_003198</name>
</gene>
<accession>A0ABS2RNY6</accession>
<feature type="region of interest" description="Disordered" evidence="1">
    <location>
        <begin position="79"/>
        <end position="105"/>
    </location>
</feature>
<reference evidence="3 4" key="1">
    <citation type="submission" date="2021-01" db="EMBL/GenBank/DDBJ databases">
        <title>Sequencing the genomes of 1000 actinobacteria strains.</title>
        <authorList>
            <person name="Klenk H.-P."/>
        </authorList>
    </citation>
    <scope>NUCLEOTIDE SEQUENCE [LARGE SCALE GENOMIC DNA]</scope>
    <source>
        <strain evidence="3 4">DSM 18662</strain>
    </source>
</reference>
<evidence type="ECO:0000256" key="1">
    <source>
        <dbReference type="SAM" id="MobiDB-lite"/>
    </source>
</evidence>
<dbReference type="EMBL" id="JAFBCF010000001">
    <property type="protein sequence ID" value="MBM7800277.1"/>
    <property type="molecule type" value="Genomic_DNA"/>
</dbReference>
<proteinExistence type="predicted"/>
<feature type="region of interest" description="Disordered" evidence="1">
    <location>
        <begin position="1"/>
        <end position="22"/>
    </location>
</feature>
<dbReference type="RefSeq" id="WP_204919564.1">
    <property type="nucleotide sequence ID" value="NZ_BAAAQP010000003.1"/>
</dbReference>
<evidence type="ECO:0000313" key="4">
    <source>
        <dbReference type="Proteomes" id="UP000704762"/>
    </source>
</evidence>
<keyword evidence="2" id="KW-0812">Transmembrane</keyword>
<dbReference type="Pfam" id="PF11298">
    <property type="entry name" value="DUF3099"/>
    <property type="match status" value="1"/>
</dbReference>
<keyword evidence="4" id="KW-1185">Reference proteome</keyword>